<name>A0AAD4EF88_9AGAM</name>
<evidence type="ECO:0000313" key="2">
    <source>
        <dbReference type="EMBL" id="KAG1905168.1"/>
    </source>
</evidence>
<accession>A0AAD4EF88</accession>
<proteinExistence type="predicted"/>
<feature type="region of interest" description="Disordered" evidence="1">
    <location>
        <begin position="832"/>
        <end position="875"/>
    </location>
</feature>
<keyword evidence="3" id="KW-1185">Reference proteome</keyword>
<organism evidence="2 3">
    <name type="scientific">Suillus fuscotomentosus</name>
    <dbReference type="NCBI Taxonomy" id="1912939"/>
    <lineage>
        <taxon>Eukaryota</taxon>
        <taxon>Fungi</taxon>
        <taxon>Dikarya</taxon>
        <taxon>Basidiomycota</taxon>
        <taxon>Agaricomycotina</taxon>
        <taxon>Agaricomycetes</taxon>
        <taxon>Agaricomycetidae</taxon>
        <taxon>Boletales</taxon>
        <taxon>Suillineae</taxon>
        <taxon>Suillaceae</taxon>
        <taxon>Suillus</taxon>
    </lineage>
</organism>
<dbReference type="GeneID" id="64660663"/>
<dbReference type="AlphaFoldDB" id="A0AAD4EF88"/>
<gene>
    <name evidence="2" type="ORF">F5891DRAFT_1183873</name>
</gene>
<comment type="caution">
    <text evidence="2">The sequence shown here is derived from an EMBL/GenBank/DDBJ whole genome shotgun (WGS) entry which is preliminary data.</text>
</comment>
<dbReference type="EMBL" id="JABBWK010000008">
    <property type="protein sequence ID" value="KAG1905168.1"/>
    <property type="molecule type" value="Genomic_DNA"/>
</dbReference>
<feature type="compositionally biased region" description="Acidic residues" evidence="1">
    <location>
        <begin position="849"/>
        <end position="866"/>
    </location>
</feature>
<dbReference type="Proteomes" id="UP001195769">
    <property type="component" value="Unassembled WGS sequence"/>
</dbReference>
<evidence type="ECO:0000256" key="1">
    <source>
        <dbReference type="SAM" id="MobiDB-lite"/>
    </source>
</evidence>
<sequence>MPANRPARPTVTGCSLAMFNNECIPLLHAANGEDQAVNDARYYRALNLVLTGYDSQKLVQYSIEPTRNKITEDRVVTVVRDYDSLISFTDWLPIARDLFIYPVSNTVDTLTSNVHLQVPMKIKAHQAEVPVHPHRVPNICLGTVSVRTKVRLFFPALYQENNADVPVELTPEQKTAIYEDGLLPTLRKHNPETITNWPTSYATALHRARKSNNQFQHRTHPFPSAMIPNLGYDLPRKLANKHAWARDMLFMTQVQGVKEANQHVPDNNGDALDALYVLLGDLDDELRAEPRCWVDVGLELSEPGFSYQWRTDSHSDIIQHFTCLTAAQAASYVNRPSRHYHRDISSGLLHVSGFRGTFALGVEDPSYIQAYTTDKALIQQLDRGKHGLTIRGKDMLDGRPPAYMQRLHDLYFDAKENHNCAARIEFRVQIDQANERFLTIPEELIASSILAFDRKDWWQWRLVRLQGFSRTVSLQNQVGGSPRVSPDALALTAGIQWLTNGLHSRPDDGSAARDVMCTVLPLTEDYEHAMLDIRPRREDIRPGDGLPFSAYGAYFFRTIIWPPTADIPRMERGPSVMRQSSFKYVFGMDYDTLQRKYRPLLYIPNSMVPKARVGTQKSFSKRHRVDEPAPAAILENFEIYLGDGHYDAGEDLPWDERADYPEERQDDPGVQLTRLWNQFCSDVLQKCGNLKGEPLAASHCRLSMEERLHVTDDVYKDMNLAMVFHRVQCMKVSGKEWMDAFNLYFPSFKGPAGRQPQNYPRMKYWEEWCDLKLKLSAKDFDTVRRKFWELFRTLLWIAKPCKSRVWNYEVDLNFRKFPVNYDGRAPQVIVSPSAHPARWEPERVPGGDAEGEEEEEASEDENGGEPEVDRRQWVNGIAPIPDRILLREEEEESGSEIDV</sequence>
<reference evidence="2" key="1">
    <citation type="journal article" date="2020" name="New Phytol.">
        <title>Comparative genomics reveals dynamic genome evolution in host specialist ectomycorrhizal fungi.</title>
        <authorList>
            <person name="Lofgren L.A."/>
            <person name="Nguyen N.H."/>
            <person name="Vilgalys R."/>
            <person name="Ruytinx J."/>
            <person name="Liao H.L."/>
            <person name="Branco S."/>
            <person name="Kuo A."/>
            <person name="LaButti K."/>
            <person name="Lipzen A."/>
            <person name="Andreopoulos W."/>
            <person name="Pangilinan J."/>
            <person name="Riley R."/>
            <person name="Hundley H."/>
            <person name="Na H."/>
            <person name="Barry K."/>
            <person name="Grigoriev I.V."/>
            <person name="Stajich J.E."/>
            <person name="Kennedy P.G."/>
        </authorList>
    </citation>
    <scope>NUCLEOTIDE SEQUENCE</scope>
    <source>
        <strain evidence="2">FC203</strain>
    </source>
</reference>
<dbReference type="RefSeq" id="XP_041230743.1">
    <property type="nucleotide sequence ID" value="XM_041366365.1"/>
</dbReference>
<protein>
    <submittedName>
        <fullName evidence="2">Uncharacterized protein</fullName>
    </submittedName>
</protein>
<evidence type="ECO:0000313" key="3">
    <source>
        <dbReference type="Proteomes" id="UP001195769"/>
    </source>
</evidence>